<evidence type="ECO:0008006" key="4">
    <source>
        <dbReference type="Google" id="ProtNLM"/>
    </source>
</evidence>
<name>A0A438MJQ0_9ACTN</name>
<feature type="compositionally biased region" description="Basic and acidic residues" evidence="1">
    <location>
        <begin position="53"/>
        <end position="116"/>
    </location>
</feature>
<feature type="region of interest" description="Disordered" evidence="1">
    <location>
        <begin position="207"/>
        <end position="256"/>
    </location>
</feature>
<feature type="compositionally biased region" description="Basic and acidic residues" evidence="1">
    <location>
        <begin position="128"/>
        <end position="171"/>
    </location>
</feature>
<evidence type="ECO:0000313" key="3">
    <source>
        <dbReference type="Proteomes" id="UP000284824"/>
    </source>
</evidence>
<sequence>MDTPRHARAGPSAGTRRPGSATLPLVGAIAEQRDSTAAERGRQTHRGQGAADAADRAFHDVLWEAEQRDHAVDRRDDAGEPGEGRDSTAMRQRWRDAREHGRKDRTVLREYWEGAVRRQRAAAQADEQAARQDRRRAREDRRTAAADRTAAESDRDAALADREQAEIERQMLRPPWLDTAGDVGGTAWQDQFLESVQDACERARATVNRARQAREQAMAARRRAEQLTQRPSADPASGAEGSRPVSDRPARGGGGA</sequence>
<feature type="region of interest" description="Disordered" evidence="1">
    <location>
        <begin position="1"/>
        <end position="178"/>
    </location>
</feature>
<accession>A0A438MJQ0</accession>
<evidence type="ECO:0000256" key="1">
    <source>
        <dbReference type="SAM" id="MobiDB-lite"/>
    </source>
</evidence>
<proteinExistence type="predicted"/>
<comment type="caution">
    <text evidence="2">The sequence shown here is derived from an EMBL/GenBank/DDBJ whole genome shotgun (WGS) entry which is preliminary data.</text>
</comment>
<feature type="compositionally biased region" description="Basic and acidic residues" evidence="1">
    <location>
        <begin position="31"/>
        <end position="42"/>
    </location>
</feature>
<gene>
    <name evidence="2" type="ORF">EDD27_8583</name>
</gene>
<dbReference type="OrthoDB" id="9966211at2"/>
<dbReference type="EMBL" id="SAUN01000001">
    <property type="protein sequence ID" value="RVX45766.1"/>
    <property type="molecule type" value="Genomic_DNA"/>
</dbReference>
<protein>
    <recommendedName>
        <fullName evidence="4">Colicin import membrane protein</fullName>
    </recommendedName>
</protein>
<evidence type="ECO:0000313" key="2">
    <source>
        <dbReference type="EMBL" id="RVX45766.1"/>
    </source>
</evidence>
<dbReference type="Proteomes" id="UP000284824">
    <property type="component" value="Unassembled WGS sequence"/>
</dbReference>
<reference evidence="2 3" key="1">
    <citation type="submission" date="2019-01" db="EMBL/GenBank/DDBJ databases">
        <title>Sequencing the genomes of 1000 actinobacteria strains.</title>
        <authorList>
            <person name="Klenk H.-P."/>
        </authorList>
    </citation>
    <scope>NUCLEOTIDE SEQUENCE [LARGE SCALE GENOMIC DNA]</scope>
    <source>
        <strain evidence="2 3">DSM 43925</strain>
    </source>
</reference>
<dbReference type="RefSeq" id="WP_127937440.1">
    <property type="nucleotide sequence ID" value="NZ_SAUN01000001.1"/>
</dbReference>
<organism evidence="2 3">
    <name type="scientific">Nonomuraea polychroma</name>
    <dbReference type="NCBI Taxonomy" id="46176"/>
    <lineage>
        <taxon>Bacteria</taxon>
        <taxon>Bacillati</taxon>
        <taxon>Actinomycetota</taxon>
        <taxon>Actinomycetes</taxon>
        <taxon>Streptosporangiales</taxon>
        <taxon>Streptosporangiaceae</taxon>
        <taxon>Nonomuraea</taxon>
    </lineage>
</organism>
<keyword evidence="3" id="KW-1185">Reference proteome</keyword>
<dbReference type="AlphaFoldDB" id="A0A438MJQ0"/>